<dbReference type="AlphaFoldDB" id="C2KWJ5"/>
<dbReference type="HOGENOM" id="CLU_2667541_0_0_9"/>
<comment type="caution">
    <text evidence="1">The sequence shown here is derived from an EMBL/GenBank/DDBJ whole genome shotgun (WGS) entry which is preliminary data.</text>
</comment>
<dbReference type="Proteomes" id="UP000004121">
    <property type="component" value="Unassembled WGS sequence"/>
</dbReference>
<sequence length="75" mass="8597">MEFEEAAVEKIVRIHLDFIKSRGEKGQSAMTFLATFEKWRQDEPNVLGTLRAEHSVIEALASAMKAEIERMEEES</sequence>
<dbReference type="EMBL" id="ACKX01000083">
    <property type="protein sequence ID" value="EEJ51884.1"/>
    <property type="molecule type" value="Genomic_DNA"/>
</dbReference>
<name>C2KWJ5_9FIRM</name>
<evidence type="ECO:0000313" key="1">
    <source>
        <dbReference type="EMBL" id="EEJ51884.1"/>
    </source>
</evidence>
<dbReference type="STRING" id="585501.HMPREF6123_0864"/>
<proteinExistence type="predicted"/>
<dbReference type="RefSeq" id="WP_007156327.1">
    <property type="nucleotide sequence ID" value="NZ_GG668533.1"/>
</dbReference>
<accession>C2KWJ5</accession>
<reference evidence="1 2" key="1">
    <citation type="submission" date="2009-04" db="EMBL/GenBank/DDBJ databases">
        <authorList>
            <person name="Qin X."/>
            <person name="Bachman B."/>
            <person name="Battles P."/>
            <person name="Bell A."/>
            <person name="Bess C."/>
            <person name="Bickham C."/>
            <person name="Chaboub L."/>
            <person name="Chen D."/>
            <person name="Coyle M."/>
            <person name="Deiros D.R."/>
            <person name="Dinh H."/>
            <person name="Forbes L."/>
            <person name="Fowler G."/>
            <person name="Francisco L."/>
            <person name="Fu Q."/>
            <person name="Gubbala S."/>
            <person name="Hale W."/>
            <person name="Han Y."/>
            <person name="Hemphill L."/>
            <person name="Highlander S.K."/>
            <person name="Hirani K."/>
            <person name="Hogues M."/>
            <person name="Jackson L."/>
            <person name="Jakkamsetti A."/>
            <person name="Javaid M."/>
            <person name="Jiang H."/>
            <person name="Korchina V."/>
            <person name="Kovar C."/>
            <person name="Lara F."/>
            <person name="Lee S."/>
            <person name="Mata R."/>
            <person name="Mathew T."/>
            <person name="Moen C."/>
            <person name="Morales K."/>
            <person name="Munidasa M."/>
            <person name="Nazareth L."/>
            <person name="Ngo R."/>
            <person name="Nguyen L."/>
            <person name="Okwuonu G."/>
            <person name="Ongeri F."/>
            <person name="Patil S."/>
            <person name="Petrosino J."/>
            <person name="Pham C."/>
            <person name="Pham P."/>
            <person name="Pu L.-L."/>
            <person name="Puazo M."/>
            <person name="Raj R."/>
            <person name="Reid J."/>
            <person name="Rouhana J."/>
            <person name="Saada N."/>
            <person name="Shang Y."/>
            <person name="Simmons D."/>
            <person name="Thornton R."/>
            <person name="Warren J."/>
            <person name="Weissenberger G."/>
            <person name="Zhang J."/>
            <person name="Zhang L."/>
            <person name="Zhou C."/>
            <person name="Zhu D."/>
            <person name="Muzny D."/>
            <person name="Worley K."/>
            <person name="Gibbs R."/>
        </authorList>
    </citation>
    <scope>NUCLEOTIDE SEQUENCE [LARGE SCALE GENOMIC DNA]</scope>
    <source>
        <strain evidence="1 2">F0268</strain>
    </source>
</reference>
<protein>
    <submittedName>
        <fullName evidence="1">Uncharacterized protein</fullName>
    </submittedName>
</protein>
<gene>
    <name evidence="1" type="ORF">HMPREF6123_0864</name>
</gene>
<dbReference type="InParanoid" id="C2KWJ5"/>
<organism evidence="1 2">
    <name type="scientific">Oribacterium sinus F0268</name>
    <dbReference type="NCBI Taxonomy" id="585501"/>
    <lineage>
        <taxon>Bacteria</taxon>
        <taxon>Bacillati</taxon>
        <taxon>Bacillota</taxon>
        <taxon>Clostridia</taxon>
        <taxon>Lachnospirales</taxon>
        <taxon>Lachnospiraceae</taxon>
        <taxon>Oribacterium</taxon>
    </lineage>
</organism>
<keyword evidence="2" id="KW-1185">Reference proteome</keyword>
<evidence type="ECO:0000313" key="2">
    <source>
        <dbReference type="Proteomes" id="UP000004121"/>
    </source>
</evidence>